<comment type="caution">
    <text evidence="2">The sequence shown here is derived from an EMBL/GenBank/DDBJ whole genome shotgun (WGS) entry which is preliminary data.</text>
</comment>
<evidence type="ECO:0000313" key="2">
    <source>
        <dbReference type="EMBL" id="PIR86676.1"/>
    </source>
</evidence>
<protein>
    <recommendedName>
        <fullName evidence="1">Transcription regulator TrmB N-terminal domain-containing protein</fullName>
    </recommendedName>
</protein>
<reference evidence="3" key="1">
    <citation type="submission" date="2017-09" db="EMBL/GenBank/DDBJ databases">
        <title>Depth-based differentiation of microbial function through sediment-hosted aquifers and enrichment of novel symbionts in the deep terrestrial subsurface.</title>
        <authorList>
            <person name="Probst A.J."/>
            <person name="Ladd B."/>
            <person name="Jarett J.K."/>
            <person name="Geller-Mcgrath D.E."/>
            <person name="Sieber C.M.K."/>
            <person name="Emerson J.B."/>
            <person name="Anantharaman K."/>
            <person name="Thomas B.C."/>
            <person name="Malmstrom R."/>
            <person name="Stieglmeier M."/>
            <person name="Klingl A."/>
            <person name="Woyke T."/>
            <person name="Ryan C.M."/>
            <person name="Banfield J.F."/>
        </authorList>
    </citation>
    <scope>NUCLEOTIDE SEQUENCE [LARGE SCALE GENOMIC DNA]</scope>
</reference>
<dbReference type="Gene3D" id="1.10.10.10">
    <property type="entry name" value="Winged helix-like DNA-binding domain superfamily/Winged helix DNA-binding domain"/>
    <property type="match status" value="1"/>
</dbReference>
<dbReference type="EMBL" id="PFBD01000028">
    <property type="protein sequence ID" value="PIR86676.1"/>
    <property type="molecule type" value="Genomic_DNA"/>
</dbReference>
<name>A0A2H0ULW1_9BACT</name>
<dbReference type="PANTHER" id="PTHR34293:SF1">
    <property type="entry name" value="HTH-TYPE TRANSCRIPTIONAL REGULATOR TRMBL2"/>
    <property type="match status" value="1"/>
</dbReference>
<dbReference type="Pfam" id="PF01978">
    <property type="entry name" value="TrmB"/>
    <property type="match status" value="1"/>
</dbReference>
<evidence type="ECO:0000259" key="1">
    <source>
        <dbReference type="Pfam" id="PF01978"/>
    </source>
</evidence>
<dbReference type="AlphaFoldDB" id="A0A2H0ULW1"/>
<sequence>MEVKEILQKFGFSEKEIAVYIALVEFGPAVASDVAERAKLNRSTTYVVLDSLVKRGVVDPADRPGGDLFTALAPDKLAQHLAAIAAEYTDVAKIAREELARLKQAPAMAAPSLSPTVRFFEGDEGIQDVYEDALASLETIRSYASATATDNSAARQYQELLSKKHCKVRMLPLDDTEAKRLAGREGVSGETGVLYGLSPEISIYDNKIVFVSPTEKTALVIESKEFAQALKQAFDRSWAKEQHGRGRAAFGEA</sequence>
<dbReference type="InterPro" id="IPR036390">
    <property type="entry name" value="WH_DNA-bd_sf"/>
</dbReference>
<dbReference type="InterPro" id="IPR002831">
    <property type="entry name" value="Tscrpt_reg_TrmB_N"/>
</dbReference>
<evidence type="ECO:0000313" key="3">
    <source>
        <dbReference type="Proteomes" id="UP000229526"/>
    </source>
</evidence>
<gene>
    <name evidence="2" type="ORF">COU11_04160</name>
</gene>
<dbReference type="SUPFAM" id="SSF46785">
    <property type="entry name" value="Winged helix' DNA-binding domain"/>
    <property type="match status" value="1"/>
</dbReference>
<feature type="domain" description="Transcription regulator TrmB N-terminal" evidence="1">
    <location>
        <begin position="7"/>
        <end position="60"/>
    </location>
</feature>
<dbReference type="InterPro" id="IPR051797">
    <property type="entry name" value="TrmB-like"/>
</dbReference>
<dbReference type="PANTHER" id="PTHR34293">
    <property type="entry name" value="HTH-TYPE TRANSCRIPTIONAL REGULATOR TRMBL2"/>
    <property type="match status" value="1"/>
</dbReference>
<dbReference type="Proteomes" id="UP000229526">
    <property type="component" value="Unassembled WGS sequence"/>
</dbReference>
<dbReference type="InterPro" id="IPR036388">
    <property type="entry name" value="WH-like_DNA-bd_sf"/>
</dbReference>
<organism evidence="2 3">
    <name type="scientific">Candidatus Harrisonbacteria bacterium CG10_big_fil_rev_8_21_14_0_10_49_15</name>
    <dbReference type="NCBI Taxonomy" id="1974587"/>
    <lineage>
        <taxon>Bacteria</taxon>
        <taxon>Candidatus Harrisoniibacteriota</taxon>
    </lineage>
</organism>
<accession>A0A2H0ULW1</accession>
<proteinExistence type="predicted"/>